<sequence length="90" mass="9908">MIAIRNGNASGSVVIPSAVLLPQEEPPNPNRARVLRETGMRIVTNPVRDRIQAKDRVRLLNLLIRVAHKPKEKQADGIHATAGMSRLNAK</sequence>
<dbReference type="Proteomes" id="UP000248790">
    <property type="component" value="Unassembled WGS sequence"/>
</dbReference>
<comment type="caution">
    <text evidence="2">The sequence shown here is derived from an EMBL/GenBank/DDBJ whole genome shotgun (WGS) entry which is preliminary data.</text>
</comment>
<dbReference type="AlphaFoldDB" id="A0A327WTL5"/>
<organism evidence="2 3">
    <name type="scientific">Larkinella arboricola</name>
    <dbReference type="NCBI Taxonomy" id="643671"/>
    <lineage>
        <taxon>Bacteria</taxon>
        <taxon>Pseudomonadati</taxon>
        <taxon>Bacteroidota</taxon>
        <taxon>Cytophagia</taxon>
        <taxon>Cytophagales</taxon>
        <taxon>Spirosomataceae</taxon>
        <taxon>Larkinella</taxon>
    </lineage>
</organism>
<keyword evidence="3" id="KW-1185">Reference proteome</keyword>
<accession>A0A327WTL5</accession>
<feature type="region of interest" description="Disordered" evidence="1">
    <location>
        <begin position="71"/>
        <end position="90"/>
    </location>
</feature>
<proteinExistence type="predicted"/>
<protein>
    <submittedName>
        <fullName evidence="2">Uncharacterized protein</fullName>
    </submittedName>
</protein>
<evidence type="ECO:0000256" key="1">
    <source>
        <dbReference type="SAM" id="MobiDB-lite"/>
    </source>
</evidence>
<gene>
    <name evidence="2" type="ORF">LX87_03203</name>
</gene>
<reference evidence="2 3" key="1">
    <citation type="submission" date="2018-06" db="EMBL/GenBank/DDBJ databases">
        <title>Genomic Encyclopedia of Archaeal and Bacterial Type Strains, Phase II (KMG-II): from individual species to whole genera.</title>
        <authorList>
            <person name="Goeker M."/>
        </authorList>
    </citation>
    <scope>NUCLEOTIDE SEQUENCE [LARGE SCALE GENOMIC DNA]</scope>
    <source>
        <strain evidence="2 3">DSM 21851</strain>
    </source>
</reference>
<dbReference type="EMBL" id="QLMC01000004">
    <property type="protein sequence ID" value="RAJ95457.1"/>
    <property type="molecule type" value="Genomic_DNA"/>
</dbReference>
<name>A0A327WTL5_LARAB</name>
<evidence type="ECO:0000313" key="2">
    <source>
        <dbReference type="EMBL" id="RAJ95457.1"/>
    </source>
</evidence>
<evidence type="ECO:0000313" key="3">
    <source>
        <dbReference type="Proteomes" id="UP000248790"/>
    </source>
</evidence>